<evidence type="ECO:0000259" key="3">
    <source>
        <dbReference type="Pfam" id="PF02909"/>
    </source>
</evidence>
<dbReference type="EMBL" id="CP071091">
    <property type="protein sequence ID" value="QSQ17119.1"/>
    <property type="molecule type" value="Genomic_DNA"/>
</dbReference>
<name>A0ABX7NHY8_9BACT</name>
<dbReference type="Pfam" id="PF02909">
    <property type="entry name" value="TetR_C_1"/>
    <property type="match status" value="1"/>
</dbReference>
<keyword evidence="2" id="KW-0804">Transcription</keyword>
<evidence type="ECO:0000256" key="2">
    <source>
        <dbReference type="ARBA" id="ARBA00023163"/>
    </source>
</evidence>
<reference evidence="4 5" key="1">
    <citation type="submission" date="2021-02" db="EMBL/GenBank/DDBJ databases">
        <title>De Novo genome assembly of isolated myxobacteria.</title>
        <authorList>
            <person name="Stevens D.C."/>
        </authorList>
    </citation>
    <scope>NUCLEOTIDE SEQUENCE [LARGE SCALE GENOMIC DNA]</scope>
    <source>
        <strain evidence="4 5">SCHIC003</strain>
    </source>
</reference>
<keyword evidence="1" id="KW-0805">Transcription regulation</keyword>
<dbReference type="InterPro" id="IPR004111">
    <property type="entry name" value="Repressor_TetR_C"/>
</dbReference>
<evidence type="ECO:0000313" key="5">
    <source>
        <dbReference type="Proteomes" id="UP000663090"/>
    </source>
</evidence>
<evidence type="ECO:0000256" key="1">
    <source>
        <dbReference type="ARBA" id="ARBA00023015"/>
    </source>
</evidence>
<evidence type="ECO:0000313" key="4">
    <source>
        <dbReference type="EMBL" id="QSQ17119.1"/>
    </source>
</evidence>
<sequence>MPMGVGRESLLHEQLEMRRKVRERGRSEEAVVCGEVHLEASQVPGEVEQPQVHRAVVEGGGDRALPKAHHLGERLARGHVPPLEGALAVARRERGEGSRAKANPIPSGRVDARELVGEPSRAPGNVRSLEVRERGLDVASGQQGLPDIQPRLQGPGFLRHRLDQVLLSRPDRVEVSRQHQVVHADLVELEQSLGVLMAAGFSLRDAVSSFQVVFAFVVGHSVTSYLPTRSDEDSSPAYERLSEADFPRMRALARLEDRRDVEEEFEFGLETMFTGLTASLPPKRGKPRSASP</sequence>
<keyword evidence="5" id="KW-1185">Reference proteome</keyword>
<dbReference type="RefSeq" id="WP_206718754.1">
    <property type="nucleotide sequence ID" value="NZ_CP071091.1"/>
</dbReference>
<proteinExistence type="predicted"/>
<dbReference type="InterPro" id="IPR036271">
    <property type="entry name" value="Tet_transcr_reg_TetR-rel_C_sf"/>
</dbReference>
<protein>
    <submittedName>
        <fullName evidence="4">TetR/AcrR family transcriptional regulator C-terminal domain-containing protein</fullName>
    </submittedName>
</protein>
<organism evidence="4 5">
    <name type="scientific">Myxococcus landrumensis</name>
    <dbReference type="NCBI Taxonomy" id="2813577"/>
    <lineage>
        <taxon>Bacteria</taxon>
        <taxon>Pseudomonadati</taxon>
        <taxon>Myxococcota</taxon>
        <taxon>Myxococcia</taxon>
        <taxon>Myxococcales</taxon>
        <taxon>Cystobacterineae</taxon>
        <taxon>Myxococcaceae</taxon>
        <taxon>Myxococcus</taxon>
    </lineage>
</organism>
<accession>A0ABX7NHY8</accession>
<dbReference type="SUPFAM" id="SSF48498">
    <property type="entry name" value="Tetracyclin repressor-like, C-terminal domain"/>
    <property type="match status" value="1"/>
</dbReference>
<gene>
    <name evidence="4" type="ORF">JY572_14115</name>
</gene>
<dbReference type="Proteomes" id="UP000663090">
    <property type="component" value="Chromosome"/>
</dbReference>
<dbReference type="Gene3D" id="1.10.357.10">
    <property type="entry name" value="Tetracycline Repressor, domain 2"/>
    <property type="match status" value="1"/>
</dbReference>
<feature type="domain" description="Tetracycline repressor TetR C-terminal" evidence="3">
    <location>
        <begin position="160"/>
        <end position="278"/>
    </location>
</feature>